<feature type="binding site" evidence="2">
    <location>
        <position position="40"/>
    </location>
    <ligand>
        <name>Fe cation</name>
        <dbReference type="ChEBI" id="CHEBI:24875"/>
        <label>1</label>
    </ligand>
</feature>
<dbReference type="GO" id="GO:0046872">
    <property type="term" value="F:metal ion binding"/>
    <property type="evidence" value="ECO:0007669"/>
    <property type="project" value="UniProtKB-KW"/>
</dbReference>
<dbReference type="InterPro" id="IPR029052">
    <property type="entry name" value="Metallo-depent_PP-like"/>
</dbReference>
<dbReference type="InterPro" id="IPR005235">
    <property type="entry name" value="YmdB-like"/>
</dbReference>
<dbReference type="Pfam" id="PF13277">
    <property type="entry name" value="YmdB"/>
    <property type="match status" value="1"/>
</dbReference>
<feature type="binding site" evidence="2">
    <location>
        <position position="8"/>
    </location>
    <ligand>
        <name>Fe cation</name>
        <dbReference type="ChEBI" id="CHEBI:24875"/>
        <label>1</label>
    </ligand>
</feature>
<dbReference type="PIRSF" id="PIRSF004789">
    <property type="entry name" value="DR1281"/>
    <property type="match status" value="1"/>
</dbReference>
<organism evidence="3 4">
    <name type="scientific">Candidatus Paracaedimonas acanthamoebae</name>
    <dbReference type="NCBI Taxonomy" id="244581"/>
    <lineage>
        <taxon>Bacteria</taxon>
        <taxon>Pseudomonadati</taxon>
        <taxon>Pseudomonadota</taxon>
        <taxon>Alphaproteobacteria</taxon>
        <taxon>Holosporales</taxon>
        <taxon>Caedimonadaceae</taxon>
        <taxon>Candidatus Paracaedimonas</taxon>
    </lineage>
</organism>
<dbReference type="AlphaFoldDB" id="A0A8J7TST8"/>
<feature type="binding site" evidence="2">
    <location>
        <position position="39"/>
    </location>
    <ligand>
        <name>Fe cation</name>
        <dbReference type="ChEBI" id="CHEBI:24875"/>
        <label>1</label>
    </ligand>
</feature>
<proteinExistence type="predicted"/>
<evidence type="ECO:0000313" key="4">
    <source>
        <dbReference type="Proteomes" id="UP000664414"/>
    </source>
</evidence>
<accession>A0A8J7TST8</accession>
<feature type="binding site" evidence="2">
    <location>
        <position position="183"/>
    </location>
    <ligand>
        <name>Fe cation</name>
        <dbReference type="ChEBI" id="CHEBI:24875"/>
        <label>1</label>
    </ligand>
</feature>
<dbReference type="Gene3D" id="3.60.21.10">
    <property type="match status" value="1"/>
</dbReference>
<feature type="binding site" evidence="2">
    <location>
        <position position="67"/>
    </location>
    <ligand>
        <name>Fe cation</name>
        <dbReference type="ChEBI" id="CHEBI:24875"/>
        <label>2</label>
    </ligand>
</feature>
<name>A0A8J7TST8_9PROT</name>
<feature type="binding site" evidence="2">
    <location>
        <position position="39"/>
    </location>
    <ligand>
        <name>Fe cation</name>
        <dbReference type="ChEBI" id="CHEBI:24875"/>
        <label>2</label>
    </ligand>
</feature>
<dbReference type="PANTHER" id="PTHR36303">
    <property type="entry name" value="2',3'-CYCLIC-NUCLEOTIDE 2'-PHOSPHODIESTERASE"/>
    <property type="match status" value="1"/>
</dbReference>
<evidence type="ECO:0000256" key="2">
    <source>
        <dbReference type="PIRSR" id="PIRSR004789-51"/>
    </source>
</evidence>
<reference evidence="3" key="1">
    <citation type="submission" date="2021-02" db="EMBL/GenBank/DDBJ databases">
        <title>Thiocyanate and organic carbon inputs drive convergent selection for specific autotrophic Afipia and Thiobacillus strains within complex microbiomes.</title>
        <authorList>
            <person name="Huddy R.J."/>
            <person name="Sachdeva R."/>
            <person name="Kadzinga F."/>
            <person name="Kantor R.S."/>
            <person name="Harrison S.T.L."/>
            <person name="Banfield J.F."/>
        </authorList>
    </citation>
    <scope>NUCLEOTIDE SEQUENCE</scope>
    <source>
        <strain evidence="3">SCN18_10_11_15_R4_P_38_20</strain>
    </source>
</reference>
<dbReference type="PANTHER" id="PTHR36303:SF1">
    <property type="entry name" value="2',3'-CYCLIC-NUCLEOTIDE 2'-PHOSPHODIESTERASE"/>
    <property type="match status" value="1"/>
</dbReference>
<evidence type="ECO:0000313" key="3">
    <source>
        <dbReference type="EMBL" id="MBN9412691.1"/>
    </source>
</evidence>
<feature type="binding site" evidence="2">
    <location>
        <position position="156"/>
    </location>
    <ligand>
        <name>Fe cation</name>
        <dbReference type="ChEBI" id="CHEBI:24875"/>
        <label>2</label>
    </ligand>
</feature>
<evidence type="ECO:0000256" key="1">
    <source>
        <dbReference type="PIRSR" id="PIRSR004789-50"/>
    </source>
</evidence>
<dbReference type="GO" id="GO:0004113">
    <property type="term" value="F:2',3'-cyclic-nucleotide 3'-phosphodiesterase activity"/>
    <property type="evidence" value="ECO:0007669"/>
    <property type="project" value="TreeGrafter"/>
</dbReference>
<sequence length="271" mass="29284">MKILTCGDVVGRKGRSAIMEYVPKLRSELQLDAVIVNGENAAGGFGITQEIAHEFFNVGVDVITTGNHAWDQKCINNFFPKDSRLLRPINYKPEKPGAGITKIKLHKNKTIVVINIMGKLFMPPPVVADPFFTITSVLKEYRLKQNNVDAIIIDIHAEANSEKIALANYVDGQVSAVVGTHTHVPTADARILPKGTAYQTDLGMCGPYDSVLGMQKELSISRFLGTIPSPHMKPANGEPTLCGAVITTDDATGLAINIMAIKIGGLLNSSY</sequence>
<dbReference type="Proteomes" id="UP000664414">
    <property type="component" value="Unassembled WGS sequence"/>
</dbReference>
<dbReference type="SUPFAM" id="SSF56300">
    <property type="entry name" value="Metallo-dependent phosphatases"/>
    <property type="match status" value="1"/>
</dbReference>
<feature type="binding site" evidence="2">
    <location>
        <position position="181"/>
    </location>
    <ligand>
        <name>Fe cation</name>
        <dbReference type="ChEBI" id="CHEBI:24875"/>
        <label>2</label>
    </ligand>
</feature>
<dbReference type="NCBIfam" id="TIGR00282">
    <property type="entry name" value="TIGR00282 family metallophosphoesterase"/>
    <property type="match status" value="1"/>
</dbReference>
<comment type="caution">
    <text evidence="3">The sequence shown here is derived from an EMBL/GenBank/DDBJ whole genome shotgun (WGS) entry which is preliminary data.</text>
</comment>
<dbReference type="EMBL" id="JAFKGL010000012">
    <property type="protein sequence ID" value="MBN9412691.1"/>
    <property type="molecule type" value="Genomic_DNA"/>
</dbReference>
<protein>
    <submittedName>
        <fullName evidence="3">TIGR00282 family metallophosphoesterase</fullName>
    </submittedName>
</protein>
<feature type="active site" description="Proton donor" evidence="1">
    <location>
        <position position="68"/>
    </location>
</feature>
<keyword evidence="2" id="KW-0479">Metal-binding</keyword>
<gene>
    <name evidence="3" type="ORF">J0H12_02030</name>
</gene>